<feature type="transmembrane region" description="Helical" evidence="1">
    <location>
        <begin position="150"/>
        <end position="170"/>
    </location>
</feature>
<dbReference type="STRING" id="324602.Caur_2108"/>
<dbReference type="InParanoid" id="A9WF05"/>
<feature type="transmembrane region" description="Helical" evidence="1">
    <location>
        <begin position="12"/>
        <end position="31"/>
    </location>
</feature>
<accession>A9WF05</accession>
<feature type="transmembrane region" description="Helical" evidence="1">
    <location>
        <begin position="408"/>
        <end position="428"/>
    </location>
</feature>
<keyword evidence="4" id="KW-1185">Reference proteome</keyword>
<dbReference type="Pfam" id="PF04892">
    <property type="entry name" value="VanZ"/>
    <property type="match status" value="1"/>
</dbReference>
<evidence type="ECO:0000259" key="2">
    <source>
        <dbReference type="Pfam" id="PF04892"/>
    </source>
</evidence>
<evidence type="ECO:0000256" key="1">
    <source>
        <dbReference type="SAM" id="Phobius"/>
    </source>
</evidence>
<dbReference type="Proteomes" id="UP000002008">
    <property type="component" value="Chromosome"/>
</dbReference>
<proteinExistence type="predicted"/>
<dbReference type="EMBL" id="CP000909">
    <property type="protein sequence ID" value="ABY35320.1"/>
    <property type="molecule type" value="Genomic_DNA"/>
</dbReference>
<organism evidence="3 4">
    <name type="scientific">Chloroflexus aurantiacus (strain ATCC 29366 / DSM 635 / J-10-fl)</name>
    <dbReference type="NCBI Taxonomy" id="324602"/>
    <lineage>
        <taxon>Bacteria</taxon>
        <taxon>Bacillati</taxon>
        <taxon>Chloroflexota</taxon>
        <taxon>Chloroflexia</taxon>
        <taxon>Chloroflexales</taxon>
        <taxon>Chloroflexineae</taxon>
        <taxon>Chloroflexaceae</taxon>
        <taxon>Chloroflexus</taxon>
    </lineage>
</organism>
<keyword evidence="1" id="KW-1133">Transmembrane helix</keyword>
<feature type="transmembrane region" description="Helical" evidence="1">
    <location>
        <begin position="462"/>
        <end position="482"/>
    </location>
</feature>
<gene>
    <name evidence="3" type="ordered locus">Caur_2108</name>
</gene>
<keyword evidence="1" id="KW-0472">Membrane</keyword>
<keyword evidence="1" id="KW-0812">Transmembrane</keyword>
<dbReference type="InterPro" id="IPR006976">
    <property type="entry name" value="VanZ-like"/>
</dbReference>
<reference evidence="4" key="1">
    <citation type="journal article" date="2011" name="BMC Genomics">
        <title>Complete genome sequence of the filamentous anoxygenic phototrophic bacterium Chloroflexus aurantiacus.</title>
        <authorList>
            <person name="Tang K.H."/>
            <person name="Barry K."/>
            <person name="Chertkov O."/>
            <person name="Dalin E."/>
            <person name="Han C.S."/>
            <person name="Hauser L.J."/>
            <person name="Honchak B.M."/>
            <person name="Karbach L.E."/>
            <person name="Land M.L."/>
            <person name="Lapidus A."/>
            <person name="Larimer F.W."/>
            <person name="Mikhailova N."/>
            <person name="Pitluck S."/>
            <person name="Pierson B.K."/>
            <person name="Blankenship R.E."/>
        </authorList>
    </citation>
    <scope>NUCLEOTIDE SEQUENCE [LARGE SCALE GENOMIC DNA]</scope>
    <source>
        <strain evidence="4">ATCC 29366 / DSM 635 / J-10-fl</strain>
    </source>
</reference>
<protein>
    <submittedName>
        <fullName evidence="3">VanZ family protein</fullName>
    </submittedName>
</protein>
<name>A9WF05_CHLAA</name>
<dbReference type="HOGENOM" id="CLU_554013_0_0_0"/>
<feature type="domain" description="VanZ-like" evidence="2">
    <location>
        <begin position="25"/>
        <end position="126"/>
    </location>
</feature>
<dbReference type="KEGG" id="cau:Caur_2108"/>
<dbReference type="PATRIC" id="fig|324602.8.peg.2390"/>
<feature type="transmembrane region" description="Helical" evidence="1">
    <location>
        <begin position="435"/>
        <end position="456"/>
    </location>
</feature>
<dbReference type="EnsemblBacteria" id="ABY35320">
    <property type="protein sequence ID" value="ABY35320"/>
    <property type="gene ID" value="Caur_2108"/>
</dbReference>
<feature type="transmembrane region" description="Helical" evidence="1">
    <location>
        <begin position="84"/>
        <end position="104"/>
    </location>
</feature>
<dbReference type="eggNOG" id="COG4767">
    <property type="taxonomic scope" value="Bacteria"/>
</dbReference>
<sequence length="492" mass="53289">MGHHYALRRYGVALLLPTILLVGMVTLYPFAFTRPWPANPIFELMTGLSHAFDMAQNIVLFIPLGMALRWFLAGCSVPLPGQRAGVILLSASVALGIEVAQLTIPGRTAALLDVVANTSGAALGAWWLAQPMLPLVERLGFWIHQGVRMTPAWVVFVGLAIWLAGSTWMVTRWQRATLPTTWSDRYTLQIGAADDGRRFWPGYVGFTALYNRAFTADDAQAVQTPGDAIARQPLFAYDFSELPPAGNGPFARPLVAQGRPTLTESGVGVGYQRWLMSSEPLRGVAAEIARTRAFTLVAQVAAREPDRTTEGLIVNFGRGIDGHNISLIQAGADLLVRMRLPLTRVADDRPPLRFADVFPDGQPRLLALSYDGAVARLFVDGQAHPQWYTFGPGEALINRWLPVQTHQIGGWTIALAGAICLPLALAGLPWRGGRWPPITIAVVGPLLISSAPWLVIAQSLSGGMLVASSATVLVGCTLAYWLTRSYSADDNL</sequence>
<evidence type="ECO:0000313" key="3">
    <source>
        <dbReference type="EMBL" id="ABY35320.1"/>
    </source>
</evidence>
<feature type="transmembrane region" description="Helical" evidence="1">
    <location>
        <begin position="51"/>
        <end position="72"/>
    </location>
</feature>
<evidence type="ECO:0000313" key="4">
    <source>
        <dbReference type="Proteomes" id="UP000002008"/>
    </source>
</evidence>
<dbReference type="AlphaFoldDB" id="A9WF05"/>